<keyword evidence="6 11" id="KW-0812">Transmembrane</keyword>
<dbReference type="Gene3D" id="3.30.565.10">
    <property type="entry name" value="Histidine kinase-like ATPase, C-terminal domain"/>
    <property type="match status" value="1"/>
</dbReference>
<dbReference type="PANTHER" id="PTHR43304:SF1">
    <property type="entry name" value="PAC DOMAIN-CONTAINING PROTEIN"/>
    <property type="match status" value="1"/>
</dbReference>
<dbReference type="InterPro" id="IPR005467">
    <property type="entry name" value="His_kinase_dom"/>
</dbReference>
<gene>
    <name evidence="14" type="ORF">ABR748_24840</name>
    <name evidence="15" type="ORF">G3I39_02695</name>
</gene>
<evidence type="ECO:0000256" key="6">
    <source>
        <dbReference type="ARBA" id="ARBA00022692"/>
    </source>
</evidence>
<dbReference type="Gene3D" id="1.10.287.130">
    <property type="match status" value="1"/>
</dbReference>
<organism evidence="15 16">
    <name type="scientific">Streptomyces microflavus</name>
    <name type="common">Streptomyces lipmanii</name>
    <dbReference type="NCBI Taxonomy" id="1919"/>
    <lineage>
        <taxon>Bacteria</taxon>
        <taxon>Bacillati</taxon>
        <taxon>Actinomycetota</taxon>
        <taxon>Actinomycetes</taxon>
        <taxon>Kitasatosporales</taxon>
        <taxon>Streptomycetaceae</taxon>
        <taxon>Streptomyces</taxon>
    </lineage>
</organism>
<proteinExistence type="predicted"/>
<dbReference type="PROSITE" id="PS50109">
    <property type="entry name" value="HIS_KIN"/>
    <property type="match status" value="1"/>
</dbReference>
<keyword evidence="14" id="KW-0067">ATP-binding</keyword>
<reference evidence="15 16" key="1">
    <citation type="submission" date="2020-01" db="EMBL/GenBank/DDBJ databases">
        <title>Insect and environment-associated Actinomycetes.</title>
        <authorList>
            <person name="Currrie C."/>
            <person name="Chevrette M."/>
            <person name="Carlson C."/>
            <person name="Stubbendieck R."/>
            <person name="Wendt-Pienkowski E."/>
        </authorList>
    </citation>
    <scope>NUCLEOTIDE SEQUENCE [LARGE SCALE GENOMIC DNA]</scope>
    <source>
        <strain evidence="15 16">SID14438</strain>
    </source>
</reference>
<evidence type="ECO:0000256" key="11">
    <source>
        <dbReference type="SAM" id="Phobius"/>
    </source>
</evidence>
<evidence type="ECO:0000256" key="5">
    <source>
        <dbReference type="ARBA" id="ARBA00022679"/>
    </source>
</evidence>
<dbReference type="GO" id="GO:0005524">
    <property type="term" value="F:ATP binding"/>
    <property type="evidence" value="ECO:0007669"/>
    <property type="project" value="UniProtKB-KW"/>
</dbReference>
<keyword evidence="17" id="KW-1185">Reference proteome</keyword>
<dbReference type="GO" id="GO:0005886">
    <property type="term" value="C:plasma membrane"/>
    <property type="evidence" value="ECO:0007669"/>
    <property type="project" value="UniProtKB-SubCell"/>
</dbReference>
<evidence type="ECO:0000256" key="1">
    <source>
        <dbReference type="ARBA" id="ARBA00000085"/>
    </source>
</evidence>
<feature type="region of interest" description="Disordered" evidence="10">
    <location>
        <begin position="510"/>
        <end position="535"/>
    </location>
</feature>
<dbReference type="InterPro" id="IPR003661">
    <property type="entry name" value="HisK_dim/P_dom"/>
</dbReference>
<evidence type="ECO:0000256" key="4">
    <source>
        <dbReference type="ARBA" id="ARBA00022553"/>
    </source>
</evidence>
<dbReference type="EMBL" id="JBEJUE010000024">
    <property type="protein sequence ID" value="MER0427437.1"/>
    <property type="molecule type" value="Genomic_DNA"/>
</dbReference>
<dbReference type="Pfam" id="PF00512">
    <property type="entry name" value="HisKA"/>
    <property type="match status" value="1"/>
</dbReference>
<evidence type="ECO:0000313" key="16">
    <source>
        <dbReference type="Proteomes" id="UP000471648"/>
    </source>
</evidence>
<dbReference type="EC" id="2.7.13.3" evidence="3"/>
<dbReference type="Gene3D" id="6.10.340.10">
    <property type="match status" value="1"/>
</dbReference>
<keyword evidence="8 11" id="KW-1133">Transmembrane helix</keyword>
<name>A0A6N9V006_STRMI</name>
<dbReference type="GO" id="GO:0000155">
    <property type="term" value="F:phosphorelay sensor kinase activity"/>
    <property type="evidence" value="ECO:0007669"/>
    <property type="project" value="InterPro"/>
</dbReference>
<dbReference type="PRINTS" id="PR00344">
    <property type="entry name" value="BCTRLSENSOR"/>
</dbReference>
<evidence type="ECO:0000256" key="8">
    <source>
        <dbReference type="ARBA" id="ARBA00022989"/>
    </source>
</evidence>
<comment type="subcellular location">
    <subcellularLocation>
        <location evidence="2">Cell membrane</location>
    </subcellularLocation>
</comment>
<dbReference type="SUPFAM" id="SSF55874">
    <property type="entry name" value="ATPase domain of HSP90 chaperone/DNA topoisomerase II/histidine kinase"/>
    <property type="match status" value="1"/>
</dbReference>
<evidence type="ECO:0000256" key="3">
    <source>
        <dbReference type="ARBA" id="ARBA00012438"/>
    </source>
</evidence>
<evidence type="ECO:0000256" key="7">
    <source>
        <dbReference type="ARBA" id="ARBA00022777"/>
    </source>
</evidence>
<dbReference type="Proteomes" id="UP001456562">
    <property type="component" value="Unassembled WGS sequence"/>
</dbReference>
<dbReference type="PROSITE" id="PS50885">
    <property type="entry name" value="HAMP"/>
    <property type="match status" value="1"/>
</dbReference>
<evidence type="ECO:0000313" key="15">
    <source>
        <dbReference type="EMBL" id="NEB65983.1"/>
    </source>
</evidence>
<evidence type="ECO:0000256" key="2">
    <source>
        <dbReference type="ARBA" id="ARBA00004236"/>
    </source>
</evidence>
<evidence type="ECO:0000256" key="9">
    <source>
        <dbReference type="ARBA" id="ARBA00023012"/>
    </source>
</evidence>
<evidence type="ECO:0000256" key="10">
    <source>
        <dbReference type="SAM" id="MobiDB-lite"/>
    </source>
</evidence>
<protein>
    <recommendedName>
        <fullName evidence="3">histidine kinase</fullName>
        <ecNumber evidence="3">2.7.13.3</ecNumber>
    </recommendedName>
</protein>
<keyword evidence="4" id="KW-0597">Phosphoprotein</keyword>
<dbReference type="CDD" id="cd06225">
    <property type="entry name" value="HAMP"/>
    <property type="match status" value="1"/>
</dbReference>
<comment type="catalytic activity">
    <reaction evidence="1">
        <text>ATP + protein L-histidine = ADP + protein N-phospho-L-histidine.</text>
        <dbReference type="EC" id="2.7.13.3"/>
    </reaction>
</comment>
<dbReference type="Pfam" id="PF05227">
    <property type="entry name" value="CHASE3"/>
    <property type="match status" value="1"/>
</dbReference>
<dbReference type="PANTHER" id="PTHR43304">
    <property type="entry name" value="PHYTOCHROME-LIKE PROTEIN CPH1"/>
    <property type="match status" value="1"/>
</dbReference>
<keyword evidence="5" id="KW-0808">Transferase</keyword>
<dbReference type="Proteomes" id="UP000471648">
    <property type="component" value="Unassembled WGS sequence"/>
</dbReference>
<dbReference type="FunFam" id="3.30.565.10:FF:000006">
    <property type="entry name" value="Sensor histidine kinase WalK"/>
    <property type="match status" value="1"/>
</dbReference>
<evidence type="ECO:0000313" key="14">
    <source>
        <dbReference type="EMBL" id="MER0427437.1"/>
    </source>
</evidence>
<evidence type="ECO:0000259" key="13">
    <source>
        <dbReference type="PROSITE" id="PS50885"/>
    </source>
</evidence>
<dbReference type="AlphaFoldDB" id="A0A6N9V006"/>
<dbReference type="InterPro" id="IPR036097">
    <property type="entry name" value="HisK_dim/P_sf"/>
</dbReference>
<dbReference type="Pfam" id="PF02518">
    <property type="entry name" value="HATPase_c"/>
    <property type="match status" value="1"/>
</dbReference>
<keyword evidence="9" id="KW-0902">Two-component regulatory system</keyword>
<keyword evidence="7" id="KW-0418">Kinase</keyword>
<keyword evidence="11" id="KW-0472">Membrane</keyword>
<accession>A0A6N9V006</accession>
<dbReference type="SUPFAM" id="SSF47384">
    <property type="entry name" value="Homodimeric domain of signal transducing histidine kinase"/>
    <property type="match status" value="1"/>
</dbReference>
<dbReference type="InterPro" id="IPR003660">
    <property type="entry name" value="HAMP_dom"/>
</dbReference>
<dbReference type="SMART" id="SM00387">
    <property type="entry name" value="HATPase_c"/>
    <property type="match status" value="1"/>
</dbReference>
<evidence type="ECO:0000313" key="17">
    <source>
        <dbReference type="Proteomes" id="UP001456562"/>
    </source>
</evidence>
<dbReference type="InterPro" id="IPR004358">
    <property type="entry name" value="Sig_transdc_His_kin-like_C"/>
</dbReference>
<dbReference type="SMART" id="SM00304">
    <property type="entry name" value="HAMP"/>
    <property type="match status" value="1"/>
</dbReference>
<dbReference type="InterPro" id="IPR052162">
    <property type="entry name" value="Sensor_kinase/Photoreceptor"/>
</dbReference>
<dbReference type="EMBL" id="JAAGME010000149">
    <property type="protein sequence ID" value="NEB65983.1"/>
    <property type="molecule type" value="Genomic_DNA"/>
</dbReference>
<comment type="caution">
    <text evidence="15">The sequence shown here is derived from an EMBL/GenBank/DDBJ whole genome shotgun (WGS) entry which is preliminary data.</text>
</comment>
<dbReference type="CDD" id="cd00082">
    <property type="entry name" value="HisKA"/>
    <property type="match status" value="1"/>
</dbReference>
<dbReference type="InterPro" id="IPR003594">
    <property type="entry name" value="HATPase_dom"/>
</dbReference>
<feature type="domain" description="Histidine kinase" evidence="12">
    <location>
        <begin position="300"/>
        <end position="514"/>
    </location>
</feature>
<keyword evidence="14" id="KW-0547">Nucleotide-binding</keyword>
<dbReference type="InterPro" id="IPR007891">
    <property type="entry name" value="CHASE3"/>
</dbReference>
<dbReference type="Pfam" id="PF00672">
    <property type="entry name" value="HAMP"/>
    <property type="match status" value="1"/>
</dbReference>
<sequence>MTGDAQQPPGRRLSSWTTRRWLRVGVGASLVVLTLLGVTGAWVMGRSQSISNNLTDVRSPSLSTAFRLETALVNQETGIRGYGLTGIPGFLAPYRQGVADQKAHTRSLEELLDGDTARLHDLASVQEAVDRWQETVAEPVAAAPAGTPSSQEAERLANGKAAFDRIRVALENQQERLRADRIQARADLESTITQRNWVFGTIALLIAVLAALVFEGLRRGINRPLELLGSDARIIAAGDFDHPITPTGPADLRQLSGEIESMRRRLLRELAFTEEARLRLDAQAADLQRSNAELEQFAYVASHDLQEPLRKVSSFTQLLQRRYGGQLDERADQYIDFAVDGANRMQILISDLLNFSRVGRVHNAQQSIDLDTVLEETLSALSVAVEETGATITHDPLPSLVADPSQMVMLWQNLLGNAIKFRRPDEIPRIHITAAPEAGLWRFTVTDNGIGIPPEYAEKIFVIFQRLHTKDTYSGSGIGLAMCKKIVEFHGGTISVDPEYRNGTRMTFTLAPEPPQIPGPSATPDAARTEAEQAR</sequence>
<dbReference type="InterPro" id="IPR036890">
    <property type="entry name" value="HATPase_C_sf"/>
</dbReference>
<evidence type="ECO:0000259" key="12">
    <source>
        <dbReference type="PROSITE" id="PS50109"/>
    </source>
</evidence>
<feature type="domain" description="HAMP" evidence="13">
    <location>
        <begin position="219"/>
        <end position="271"/>
    </location>
</feature>
<reference evidence="14 17" key="2">
    <citation type="submission" date="2024-01" db="EMBL/GenBank/DDBJ databases">
        <title>Metagenomic exploration of the rhizosphere soil microbial community and their significance in facilitating the development of wild simulated ginseng.</title>
        <authorList>
            <person name="Huang J."/>
        </authorList>
    </citation>
    <scope>NUCLEOTIDE SEQUENCE [LARGE SCALE GENOMIC DNA]</scope>
    <source>
        <strain evidence="14 17">WY141</strain>
    </source>
</reference>
<dbReference type="SMART" id="SM00388">
    <property type="entry name" value="HisKA"/>
    <property type="match status" value="1"/>
</dbReference>
<dbReference type="RefSeq" id="WP_094213155.1">
    <property type="nucleotide sequence ID" value="NZ_JAAGME010000149.1"/>
</dbReference>
<feature type="transmembrane region" description="Helical" evidence="11">
    <location>
        <begin position="21"/>
        <end position="44"/>
    </location>
</feature>